<dbReference type="EMBL" id="BOPG01000020">
    <property type="protein sequence ID" value="GIJ55622.1"/>
    <property type="molecule type" value="Genomic_DNA"/>
</dbReference>
<feature type="transmembrane region" description="Helical" evidence="1">
    <location>
        <begin position="55"/>
        <end position="76"/>
    </location>
</feature>
<comment type="caution">
    <text evidence="3">The sequence shown here is derived from an EMBL/GenBank/DDBJ whole genome shotgun (WGS) entry which is preliminary data.</text>
</comment>
<evidence type="ECO:0000313" key="3">
    <source>
        <dbReference type="EMBL" id="GIJ55622.1"/>
    </source>
</evidence>
<accession>A0A8J3Z2R5</accession>
<sequence length="135" mass="14864">MSNYSRAWVGWIFFAASLMLLVGLFQVLMGVVALFDEDYFLVAKDELLVPVNFATWGWTHIALGVVAIVAGFGVMLSQLWARVIAIFLAIVSTFSALAFYAATPLWNLSIIVFNVLVIFALIVHGDEVEDAAFDV</sequence>
<feature type="transmembrane region" description="Helical" evidence="1">
    <location>
        <begin position="106"/>
        <end position="123"/>
    </location>
</feature>
<dbReference type="InterPro" id="IPR055568">
    <property type="entry name" value="DUF7144"/>
</dbReference>
<keyword evidence="1" id="KW-0812">Transmembrane</keyword>
<keyword evidence="1" id="KW-0472">Membrane</keyword>
<feature type="transmembrane region" description="Helical" evidence="1">
    <location>
        <begin position="83"/>
        <end position="100"/>
    </location>
</feature>
<dbReference type="AlphaFoldDB" id="A0A8J3Z2R5"/>
<protein>
    <submittedName>
        <fullName evidence="3">Membrane protein</fullName>
    </submittedName>
</protein>
<dbReference type="Pfam" id="PF23636">
    <property type="entry name" value="DUF7144"/>
    <property type="match status" value="1"/>
</dbReference>
<keyword evidence="1" id="KW-1133">Transmembrane helix</keyword>
<evidence type="ECO:0000256" key="1">
    <source>
        <dbReference type="SAM" id="Phobius"/>
    </source>
</evidence>
<dbReference type="RefSeq" id="WP_203992705.1">
    <property type="nucleotide sequence ID" value="NZ_BOPG01000020.1"/>
</dbReference>
<reference evidence="3" key="1">
    <citation type="submission" date="2021-01" db="EMBL/GenBank/DDBJ databases">
        <title>Whole genome shotgun sequence of Virgisporangium aurantiacum NBRC 16421.</title>
        <authorList>
            <person name="Komaki H."/>
            <person name="Tamura T."/>
        </authorList>
    </citation>
    <scope>NUCLEOTIDE SEQUENCE</scope>
    <source>
        <strain evidence="3">NBRC 16421</strain>
    </source>
</reference>
<feature type="domain" description="DUF7144" evidence="2">
    <location>
        <begin position="11"/>
        <end position="125"/>
    </location>
</feature>
<organism evidence="3 4">
    <name type="scientific">Virgisporangium aurantiacum</name>
    <dbReference type="NCBI Taxonomy" id="175570"/>
    <lineage>
        <taxon>Bacteria</taxon>
        <taxon>Bacillati</taxon>
        <taxon>Actinomycetota</taxon>
        <taxon>Actinomycetes</taxon>
        <taxon>Micromonosporales</taxon>
        <taxon>Micromonosporaceae</taxon>
        <taxon>Virgisporangium</taxon>
    </lineage>
</organism>
<feature type="transmembrane region" description="Helical" evidence="1">
    <location>
        <begin position="12"/>
        <end position="35"/>
    </location>
</feature>
<evidence type="ECO:0000259" key="2">
    <source>
        <dbReference type="Pfam" id="PF23636"/>
    </source>
</evidence>
<keyword evidence="4" id="KW-1185">Reference proteome</keyword>
<dbReference type="Proteomes" id="UP000612585">
    <property type="component" value="Unassembled WGS sequence"/>
</dbReference>
<name>A0A8J3Z2R5_9ACTN</name>
<evidence type="ECO:0000313" key="4">
    <source>
        <dbReference type="Proteomes" id="UP000612585"/>
    </source>
</evidence>
<proteinExistence type="predicted"/>
<gene>
    <name evidence="3" type="ORF">Vau01_031380</name>
</gene>